<dbReference type="PROSITE" id="PS51257">
    <property type="entry name" value="PROKAR_LIPOPROTEIN"/>
    <property type="match status" value="1"/>
</dbReference>
<proteinExistence type="predicted"/>
<sequence>MIPRTVVANLRGALSCHVSASCGGYKLFRTESLPHTKIRRAGEDSDREQGVDRSPVGRPLLLNGVPRVGNISSGHGRLVDCDGGRETASVNALMAIPSVAGAHGADRVDLTPHLAEQAARDWTVASVGCRTLFSDDCIAAFVRGKADLGPSAALAEQVFVFYSTVSRAHDPDTRRVTRCVTPPRVSLGLGKNFKPPRMHPMPRGIAFQPRNLQGTLAESPRGVGVVRHQRIRVQLPDAHDGVTGSPTHLVKTNLDRQTDVECHFQGNVLSGSLPPNLSMMKVFSPWRRVIKVNGEITQIGQRAIVSCPIPNVRALLCSGYYAFPQYGSCPAGFFHLSYSSCPERVSRGGGSIYLQQR</sequence>
<dbReference type="AlphaFoldDB" id="A0A011QKV6"/>
<protein>
    <submittedName>
        <fullName evidence="1">Uncharacterized protein</fullName>
    </submittedName>
</protein>
<gene>
    <name evidence="1" type="ORF">AW11_01348</name>
</gene>
<evidence type="ECO:0000313" key="2">
    <source>
        <dbReference type="Proteomes" id="UP000022141"/>
    </source>
</evidence>
<dbReference type="Proteomes" id="UP000022141">
    <property type="component" value="Unassembled WGS sequence"/>
</dbReference>
<evidence type="ECO:0000313" key="1">
    <source>
        <dbReference type="EMBL" id="EXI89660.1"/>
    </source>
</evidence>
<reference evidence="1" key="1">
    <citation type="submission" date="2014-02" db="EMBL/GenBank/DDBJ databases">
        <title>Expanding our view of genomic diversity in Candidatus Accumulibacter clades.</title>
        <authorList>
            <person name="Skennerton C.T."/>
            <person name="Barr J.J."/>
            <person name="Slater F.R."/>
            <person name="Bond P.L."/>
            <person name="Tyson G.W."/>
        </authorList>
    </citation>
    <scope>NUCLEOTIDE SEQUENCE [LARGE SCALE GENOMIC DNA]</scope>
</reference>
<organism evidence="1 2">
    <name type="scientific">Accumulibacter regalis</name>
    <dbReference type="NCBI Taxonomy" id="522306"/>
    <lineage>
        <taxon>Bacteria</taxon>
        <taxon>Pseudomonadati</taxon>
        <taxon>Pseudomonadota</taxon>
        <taxon>Betaproteobacteria</taxon>
        <taxon>Candidatus Accumulibacter</taxon>
    </lineage>
</organism>
<accession>A0A011QKV6</accession>
<comment type="caution">
    <text evidence="1">The sequence shown here is derived from an EMBL/GenBank/DDBJ whole genome shotgun (WGS) entry which is preliminary data.</text>
</comment>
<name>A0A011QKV6_ACCRE</name>
<keyword evidence="2" id="KW-1185">Reference proteome</keyword>
<dbReference type="EMBL" id="JEMY01000014">
    <property type="protein sequence ID" value="EXI89660.1"/>
    <property type="molecule type" value="Genomic_DNA"/>
</dbReference>